<keyword evidence="1" id="KW-1133">Transmembrane helix</keyword>
<evidence type="ECO:0000313" key="2">
    <source>
        <dbReference type="EMBL" id="SER98395.1"/>
    </source>
</evidence>
<sequence>MLEHSTVAVAATNAVTYVLAQNPDGGPLGPEFGKGSPIGMLIVVGLLVIVLMLGWAFHRRYSRFNRRRLFAEAHGLDVFDTEAVDKAMAEAGVLDRRKKSRF</sequence>
<organism evidence="2 3">
    <name type="scientific">Corynebacterium cystitidis DSM 20524</name>
    <dbReference type="NCBI Taxonomy" id="1121357"/>
    <lineage>
        <taxon>Bacteria</taxon>
        <taxon>Bacillati</taxon>
        <taxon>Actinomycetota</taxon>
        <taxon>Actinomycetes</taxon>
        <taxon>Mycobacteriales</taxon>
        <taxon>Corynebacteriaceae</taxon>
        <taxon>Corynebacterium</taxon>
    </lineage>
</organism>
<proteinExistence type="predicted"/>
<name>A0A1H9TMK7_9CORY</name>
<reference evidence="3" key="1">
    <citation type="submission" date="2016-10" db="EMBL/GenBank/DDBJ databases">
        <authorList>
            <person name="Varghese N."/>
            <person name="Submissions S."/>
        </authorList>
    </citation>
    <scope>NUCLEOTIDE SEQUENCE [LARGE SCALE GENOMIC DNA]</scope>
    <source>
        <strain evidence="3">DSM 20524</strain>
    </source>
</reference>
<feature type="transmembrane region" description="Helical" evidence="1">
    <location>
        <begin position="36"/>
        <end position="58"/>
    </location>
</feature>
<dbReference type="AlphaFoldDB" id="A0A1H9TMK7"/>
<keyword evidence="3" id="KW-1185">Reference proteome</keyword>
<dbReference type="EMBL" id="FOGQ01000006">
    <property type="protein sequence ID" value="SER98395.1"/>
    <property type="molecule type" value="Genomic_DNA"/>
</dbReference>
<protein>
    <submittedName>
        <fullName evidence="2">Uncharacterized protein</fullName>
    </submittedName>
</protein>
<gene>
    <name evidence="2" type="ORF">SAMN05661109_01474</name>
</gene>
<accession>A0A1H9TMK7</accession>
<evidence type="ECO:0000256" key="1">
    <source>
        <dbReference type="SAM" id="Phobius"/>
    </source>
</evidence>
<keyword evidence="1" id="KW-0472">Membrane</keyword>
<dbReference type="RefSeq" id="WP_092258422.1">
    <property type="nucleotide sequence ID" value="NZ_CP047199.1"/>
</dbReference>
<evidence type="ECO:0000313" key="3">
    <source>
        <dbReference type="Proteomes" id="UP000198929"/>
    </source>
</evidence>
<dbReference type="STRING" id="1121357.SAMN05661109_01474"/>
<keyword evidence="1" id="KW-0812">Transmembrane</keyword>
<dbReference type="Proteomes" id="UP000198929">
    <property type="component" value="Unassembled WGS sequence"/>
</dbReference>